<proteinExistence type="predicted"/>
<evidence type="ECO:0000313" key="2">
    <source>
        <dbReference type="Proteomes" id="UP000829447"/>
    </source>
</evidence>
<keyword evidence="2" id="KW-1185">Reference proteome</keyword>
<name>A0ACC5XS07_PANGG</name>
<sequence>MAPSSKSEKEDNSNKQKQQRKHKDHIVKLLTRGKLSGQLSQRLFRKLPPRVCVPLKTIVSEEFLRAGHIFLGFTKCGRYVLSYTSDCGEDDDFSFYTYHLYWWEFNLHSRLKQVHHVRLFAGEDIYSELYLTVCEWHNDHSKIVIFGFNTRSSTALMNMMMSDENNRDIYITIASMPPAQRCQQCCPLPTTSTIRTGGECLEHGYVLNARYQVVYPFPTFQPALQLKKDQVILLNTSYSLVACAISLCSGGEQQQADEQNNQILYRKRETPASSSHHPPSPSTSSSSSSSSSSSHGSPDRRPTNPHTTPLSPSRSQAAVRAREFAADIFRRAQAGTDGDGERRRKDGEAREAKISRTSATDSERRRAEERREDTEGPSTSHGKGSTPSSTEPEDSVSCNTVMSPASTSSLCSLSPHAAASSSTSEPGYVNYTRLRYRLQQPGTTEQDSGEEEDKVQLPFTVSDLKGRNLQLVTGQYTGSCVCVEQLTLDFEYLINEVIRNDAEWASQFCSFSDYDVVILEVCPETNIVVINIGLLLLAFSNCEEEHSRPKSYHSSLQVSWDLNTGACCTVGVGDLTEVKGQTSGSVWSSYRKSCVNTVMRWLVPESSSRYINRMTNEALHKGGECLEHGYVLNARYQVVYPFPTFQPALQLKKDQVILLNTSYSLVACAISLCSGGEQQQADEQNNQILYRKRETPASSSHHPPSPSTSSSSSSSSSSSHGSPDRRPTNPHTTPLSPSRSQAAVRAREFAADIFRRAQAGTDGDGERRRKDGEAREAKISRTSATDSERRRAEERREDTEGPSTSHGKGSTPSSTEPEDSVSCNTVMSPASTSSLCSLSPHAAASSSTSEPGYVNYTRLRYRLQQPGTTEQDSGEEEDKVQLPFTVSDLKGRNLQLVTGQYTGSCVCVEQLTLDFEYLINEVIRNDAEWASQFCSFSDYDVVILEVCPETNIVVINIGLLLLAFSNCEEEHSRPKSYHSSLQVSWDLNTGACCTVGVGDLTEVKGQTSGSVWSSYRKSCVNTVMRWLVPESSSRYINRMTNEALHKGTSLQVLADSDRATWIVL</sequence>
<comment type="caution">
    <text evidence="1">The sequence shown here is derived from an EMBL/GenBank/DDBJ whole genome shotgun (WGS) entry which is preliminary data.</text>
</comment>
<dbReference type="Proteomes" id="UP000829447">
    <property type="component" value="Linkage Group LG26"/>
</dbReference>
<reference evidence="1 2" key="1">
    <citation type="journal article" date="2022" name="bioRxiv">
        <title>An ancient truncated duplication of the anti-Mullerian hormone receptor type 2 gene is a potential conserved master sex determinant in the Pangasiidae catfish family.</title>
        <authorList>
            <person name="Wen M."/>
            <person name="Pan Q."/>
            <person name="Jouanno E."/>
            <person name="Montfort J."/>
            <person name="Zahm M."/>
            <person name="Cabau C."/>
            <person name="Klopp C."/>
            <person name="Iampietro C."/>
            <person name="Roques C."/>
            <person name="Bouchez O."/>
            <person name="Castinel A."/>
            <person name="Donnadieu C."/>
            <person name="Parrinello H."/>
            <person name="Poncet C."/>
            <person name="Belmonte E."/>
            <person name="Gautier V."/>
            <person name="Avarre J.-C."/>
            <person name="Dugue R."/>
            <person name="Gustiano R."/>
            <person name="Ha T.T.T."/>
            <person name="Campet M."/>
            <person name="Sriphairoj K."/>
            <person name="Ribolli J."/>
            <person name="de Almeida F.L."/>
            <person name="Desvignes T."/>
            <person name="Postlethwait J.H."/>
            <person name="Bucao C.F."/>
            <person name="Robinson-Rechavi M."/>
            <person name="Bobe J."/>
            <person name="Herpin A."/>
            <person name="Guiguen Y."/>
        </authorList>
    </citation>
    <scope>NUCLEOTIDE SEQUENCE [LARGE SCALE GENOMIC DNA]</scope>
    <source>
        <strain evidence="1">YG-Dec2019</strain>
    </source>
</reference>
<dbReference type="EMBL" id="CM040479">
    <property type="protein sequence ID" value="MCI4393937.1"/>
    <property type="molecule type" value="Genomic_DNA"/>
</dbReference>
<gene>
    <name evidence="1" type="ORF">PGIGA_G00163120</name>
</gene>
<organism evidence="1 2">
    <name type="scientific">Pangasianodon gigas</name>
    <name type="common">Mekong giant catfish</name>
    <name type="synonym">Pangasius gigas</name>
    <dbReference type="NCBI Taxonomy" id="30993"/>
    <lineage>
        <taxon>Eukaryota</taxon>
        <taxon>Metazoa</taxon>
        <taxon>Chordata</taxon>
        <taxon>Craniata</taxon>
        <taxon>Vertebrata</taxon>
        <taxon>Euteleostomi</taxon>
        <taxon>Actinopterygii</taxon>
        <taxon>Neopterygii</taxon>
        <taxon>Teleostei</taxon>
        <taxon>Ostariophysi</taxon>
        <taxon>Siluriformes</taxon>
        <taxon>Pangasiidae</taxon>
        <taxon>Pangasianodon</taxon>
    </lineage>
</organism>
<accession>A0ACC5XS07</accession>
<protein>
    <submittedName>
        <fullName evidence="1">Uncharacterized protein</fullName>
    </submittedName>
</protein>
<evidence type="ECO:0000313" key="1">
    <source>
        <dbReference type="EMBL" id="MCI4393937.1"/>
    </source>
</evidence>